<evidence type="ECO:0000259" key="1">
    <source>
        <dbReference type="PROSITE" id="PS50878"/>
    </source>
</evidence>
<dbReference type="PROSITE" id="PS50878">
    <property type="entry name" value="RT_POL"/>
    <property type="match status" value="1"/>
</dbReference>
<feature type="domain" description="Reverse transcriptase" evidence="1">
    <location>
        <begin position="1"/>
        <end position="122"/>
    </location>
</feature>
<organism evidence="2 3">
    <name type="scientific">Triticum urartu</name>
    <name type="common">Red wild einkorn</name>
    <name type="synonym">Crithodium urartu</name>
    <dbReference type="NCBI Taxonomy" id="4572"/>
    <lineage>
        <taxon>Eukaryota</taxon>
        <taxon>Viridiplantae</taxon>
        <taxon>Streptophyta</taxon>
        <taxon>Embryophyta</taxon>
        <taxon>Tracheophyta</taxon>
        <taxon>Spermatophyta</taxon>
        <taxon>Magnoliopsida</taxon>
        <taxon>Liliopsida</taxon>
        <taxon>Poales</taxon>
        <taxon>Poaceae</taxon>
        <taxon>BOP clade</taxon>
        <taxon>Pooideae</taxon>
        <taxon>Triticodae</taxon>
        <taxon>Triticeae</taxon>
        <taxon>Triticinae</taxon>
        <taxon>Triticum</taxon>
    </lineage>
</organism>
<reference evidence="3" key="1">
    <citation type="journal article" date="2013" name="Nature">
        <title>Draft genome of the wheat A-genome progenitor Triticum urartu.</title>
        <authorList>
            <person name="Ling H.Q."/>
            <person name="Zhao S."/>
            <person name="Liu D."/>
            <person name="Wang J."/>
            <person name="Sun H."/>
            <person name="Zhang C."/>
            <person name="Fan H."/>
            <person name="Li D."/>
            <person name="Dong L."/>
            <person name="Tao Y."/>
            <person name="Gao C."/>
            <person name="Wu H."/>
            <person name="Li Y."/>
            <person name="Cui Y."/>
            <person name="Guo X."/>
            <person name="Zheng S."/>
            <person name="Wang B."/>
            <person name="Yu K."/>
            <person name="Liang Q."/>
            <person name="Yang W."/>
            <person name="Lou X."/>
            <person name="Chen J."/>
            <person name="Feng M."/>
            <person name="Jian J."/>
            <person name="Zhang X."/>
            <person name="Luo G."/>
            <person name="Jiang Y."/>
            <person name="Liu J."/>
            <person name="Wang Z."/>
            <person name="Sha Y."/>
            <person name="Zhang B."/>
            <person name="Wu H."/>
            <person name="Tang D."/>
            <person name="Shen Q."/>
            <person name="Xue P."/>
            <person name="Zou S."/>
            <person name="Wang X."/>
            <person name="Liu X."/>
            <person name="Wang F."/>
            <person name="Yang Y."/>
            <person name="An X."/>
            <person name="Dong Z."/>
            <person name="Zhang K."/>
            <person name="Zhang X."/>
            <person name="Luo M.C."/>
            <person name="Dvorak J."/>
            <person name="Tong Y."/>
            <person name="Wang J."/>
            <person name="Yang H."/>
            <person name="Li Z."/>
            <person name="Wang D."/>
            <person name="Zhang A."/>
            <person name="Wang J."/>
        </authorList>
    </citation>
    <scope>NUCLEOTIDE SEQUENCE</scope>
    <source>
        <strain evidence="3">cv. G1812</strain>
    </source>
</reference>
<dbReference type="InterPro" id="IPR043502">
    <property type="entry name" value="DNA/RNA_pol_sf"/>
</dbReference>
<reference evidence="2" key="2">
    <citation type="submission" date="2018-03" db="EMBL/GenBank/DDBJ databases">
        <title>The Triticum urartu genome reveals the dynamic nature of wheat genome evolution.</title>
        <authorList>
            <person name="Ling H."/>
            <person name="Ma B."/>
            <person name="Shi X."/>
            <person name="Liu H."/>
            <person name="Dong L."/>
            <person name="Sun H."/>
            <person name="Cao Y."/>
            <person name="Gao Q."/>
            <person name="Zheng S."/>
            <person name="Li Y."/>
            <person name="Yu Y."/>
            <person name="Du H."/>
            <person name="Qi M."/>
            <person name="Li Y."/>
            <person name="Yu H."/>
            <person name="Cui Y."/>
            <person name="Wang N."/>
            <person name="Chen C."/>
            <person name="Wu H."/>
            <person name="Zhao Y."/>
            <person name="Zhang J."/>
            <person name="Li Y."/>
            <person name="Zhou W."/>
            <person name="Zhang B."/>
            <person name="Hu W."/>
            <person name="Eijk M."/>
            <person name="Tang J."/>
            <person name="Witsenboer H."/>
            <person name="Zhao S."/>
            <person name="Li Z."/>
            <person name="Zhang A."/>
            <person name="Wang D."/>
            <person name="Liang C."/>
        </authorList>
    </citation>
    <scope>NUCLEOTIDE SEQUENCE [LARGE SCALE GENOMIC DNA]</scope>
    <source>
        <strain evidence="2">cv. G1812</strain>
    </source>
</reference>
<proteinExistence type="predicted"/>
<reference evidence="2" key="3">
    <citation type="submission" date="2022-06" db="UniProtKB">
        <authorList>
            <consortium name="EnsemblPlants"/>
        </authorList>
    </citation>
    <scope>IDENTIFICATION</scope>
</reference>
<keyword evidence="3" id="KW-1185">Reference proteome</keyword>
<evidence type="ECO:0000313" key="3">
    <source>
        <dbReference type="Proteomes" id="UP000015106"/>
    </source>
</evidence>
<accession>A0A8R7P2F2</accession>
<dbReference type="EnsemblPlants" id="TuG1812G0100002387.01.T01">
    <property type="protein sequence ID" value="TuG1812G0100002387.01.T01.cds349320"/>
    <property type="gene ID" value="TuG1812G0100002387.01"/>
</dbReference>
<dbReference type="Proteomes" id="UP000015106">
    <property type="component" value="Chromosome 1"/>
</dbReference>
<evidence type="ECO:0000313" key="2">
    <source>
        <dbReference type="EnsemblPlants" id="TuG1812G0100002387.01.T01.cds349320"/>
    </source>
</evidence>
<protein>
    <recommendedName>
        <fullName evidence="1">Reverse transcriptase domain-containing protein</fullName>
    </recommendedName>
</protein>
<name>A0A8R7P2F2_TRIUA</name>
<dbReference type="Gramene" id="TuG1812G0100002387.01.T01">
    <property type="protein sequence ID" value="TuG1812G0100002387.01.T01.cds349320"/>
    <property type="gene ID" value="TuG1812G0100002387.01"/>
</dbReference>
<dbReference type="SUPFAM" id="SSF56672">
    <property type="entry name" value="DNA/RNA polymerases"/>
    <property type="match status" value="1"/>
</dbReference>
<dbReference type="AlphaFoldDB" id="A0A8R7P2F2"/>
<dbReference type="InterPro" id="IPR000477">
    <property type="entry name" value="RT_dom"/>
</dbReference>
<sequence>MHLISCGQTAITINGEMGKFFRNKRGLRQRDPGSPLIFNFVADAFSTMIDKARAAGHIKGVVAHLIPDRVTDLQYGDDTMLLFEPDLHSITSIKLLLITFELLFGLKINILKSEVITIGMSQ</sequence>